<evidence type="ECO:0000313" key="6">
    <source>
        <dbReference type="Proteomes" id="UP000651517"/>
    </source>
</evidence>
<sequence length="193" mass="21025">MAGESAEHGGVSRLHRGSSPRRTNQEKDILNDTTWKACLDDPVPDDVARLLAYVPEWFGQPDANAEYIEAARQKETWTVRDSSSAVVGVTLVDRHFPHVAEIHLTVVDRAVHGTGVGTAMIEALEADAWTRGVSLLEVKTLGASHPAPGYARTRHFYQRLGFLPLEETDFWGAGTPCLIMVKPLTAEPASGAL</sequence>
<reference evidence="5 6" key="1">
    <citation type="submission" date="2020-08" db="EMBL/GenBank/DDBJ databases">
        <title>A Genomic Blueprint of the Chicken Gut Microbiome.</title>
        <authorList>
            <person name="Gilroy R."/>
            <person name="Ravi A."/>
            <person name="Getino M."/>
            <person name="Pursley I."/>
            <person name="Horton D.L."/>
            <person name="Alikhan N.-F."/>
            <person name="Baker D."/>
            <person name="Gharbi K."/>
            <person name="Hall N."/>
            <person name="Watson M."/>
            <person name="Adriaenssens E.M."/>
            <person name="Foster-Nyarko E."/>
            <person name="Jarju S."/>
            <person name="Secka A."/>
            <person name="Antonio M."/>
            <person name="Oren A."/>
            <person name="Chaudhuri R."/>
            <person name="La Ragione R.M."/>
            <person name="Hildebrand F."/>
            <person name="Pallen M.J."/>
        </authorList>
    </citation>
    <scope>NUCLEOTIDE SEQUENCE [LARGE SCALE GENOMIC DNA]</scope>
    <source>
        <strain evidence="5 6">Re57</strain>
    </source>
</reference>
<dbReference type="InterPro" id="IPR000182">
    <property type="entry name" value="GNAT_dom"/>
</dbReference>
<keyword evidence="1" id="KW-0808">Transferase</keyword>
<dbReference type="Gene3D" id="3.40.630.30">
    <property type="match status" value="1"/>
</dbReference>
<evidence type="ECO:0000256" key="3">
    <source>
        <dbReference type="SAM" id="MobiDB-lite"/>
    </source>
</evidence>
<dbReference type="Proteomes" id="UP000651517">
    <property type="component" value="Unassembled WGS sequence"/>
</dbReference>
<dbReference type="EMBL" id="JACSPY010000009">
    <property type="protein sequence ID" value="MBD8021146.1"/>
    <property type="molecule type" value="Genomic_DNA"/>
</dbReference>
<dbReference type="Pfam" id="PF00583">
    <property type="entry name" value="Acetyltransf_1"/>
    <property type="match status" value="1"/>
</dbReference>
<evidence type="ECO:0000256" key="1">
    <source>
        <dbReference type="ARBA" id="ARBA00022679"/>
    </source>
</evidence>
<evidence type="ECO:0000313" key="5">
    <source>
        <dbReference type="EMBL" id="MBD8021146.1"/>
    </source>
</evidence>
<dbReference type="CDD" id="cd04301">
    <property type="entry name" value="NAT_SF"/>
    <property type="match status" value="1"/>
</dbReference>
<feature type="region of interest" description="Disordered" evidence="3">
    <location>
        <begin position="1"/>
        <end position="28"/>
    </location>
</feature>
<feature type="domain" description="N-acetyltransferase" evidence="4">
    <location>
        <begin position="37"/>
        <end position="185"/>
    </location>
</feature>
<name>A0ABR8WWT1_9MICO</name>
<dbReference type="PROSITE" id="PS51186">
    <property type="entry name" value="GNAT"/>
    <property type="match status" value="1"/>
</dbReference>
<evidence type="ECO:0000256" key="2">
    <source>
        <dbReference type="ARBA" id="ARBA00023315"/>
    </source>
</evidence>
<organism evidence="5 6">
    <name type="scientific">Brevibacterium gallinarum</name>
    <dbReference type="NCBI Taxonomy" id="2762220"/>
    <lineage>
        <taxon>Bacteria</taxon>
        <taxon>Bacillati</taxon>
        <taxon>Actinomycetota</taxon>
        <taxon>Actinomycetes</taxon>
        <taxon>Micrococcales</taxon>
        <taxon>Brevibacteriaceae</taxon>
        <taxon>Brevibacterium</taxon>
    </lineage>
</organism>
<dbReference type="InterPro" id="IPR016181">
    <property type="entry name" value="Acyl_CoA_acyltransferase"/>
</dbReference>
<dbReference type="PANTHER" id="PTHR43877:SF2">
    <property type="entry name" value="AMINOALKYLPHOSPHONATE N-ACETYLTRANSFERASE-RELATED"/>
    <property type="match status" value="1"/>
</dbReference>
<comment type="caution">
    <text evidence="5">The sequence shown here is derived from an EMBL/GenBank/DDBJ whole genome shotgun (WGS) entry which is preliminary data.</text>
</comment>
<keyword evidence="6" id="KW-1185">Reference proteome</keyword>
<dbReference type="SUPFAM" id="SSF55729">
    <property type="entry name" value="Acyl-CoA N-acyltransferases (Nat)"/>
    <property type="match status" value="1"/>
</dbReference>
<protein>
    <submittedName>
        <fullName evidence="5">GNAT family N-acetyltransferase</fullName>
    </submittedName>
</protein>
<proteinExistence type="predicted"/>
<dbReference type="PANTHER" id="PTHR43877">
    <property type="entry name" value="AMINOALKYLPHOSPHONATE N-ACETYLTRANSFERASE-RELATED-RELATED"/>
    <property type="match status" value="1"/>
</dbReference>
<keyword evidence="2" id="KW-0012">Acyltransferase</keyword>
<gene>
    <name evidence="5" type="ORF">H9634_10180</name>
</gene>
<accession>A0ABR8WWT1</accession>
<dbReference type="InterPro" id="IPR050832">
    <property type="entry name" value="Bact_Acetyltransf"/>
</dbReference>
<evidence type="ECO:0000259" key="4">
    <source>
        <dbReference type="PROSITE" id="PS51186"/>
    </source>
</evidence>